<sequence length="104" mass="11578">MIIKLIPQRRDGDMVVVKKGSTLVIDGEEFDFSPMQEGSTLPGDAVQCPWIWPEVIMESGEIILSLIFPVPANFSHEQAFPKDLINVQDGQIEFPKSNPLPENA</sequence>
<name>A0A6M3TDZ2_9CAUD</name>
<gene>
    <name evidence="1" type="ORF">Psm1vBMR15_gp12</name>
</gene>
<dbReference type="EMBL" id="MT104475">
    <property type="protein sequence ID" value="QJD55226.1"/>
    <property type="molecule type" value="Genomic_DNA"/>
</dbReference>
<proteinExistence type="predicted"/>
<keyword evidence="2" id="KW-1185">Reference proteome</keyword>
<organism evidence="1 2">
    <name type="scientific">Pseudomonas phage MR15</name>
    <dbReference type="NCBI Taxonomy" id="2711179"/>
    <lineage>
        <taxon>Viruses</taxon>
        <taxon>Duplodnaviria</taxon>
        <taxon>Heunggongvirae</taxon>
        <taxon>Uroviricota</taxon>
        <taxon>Caudoviricetes</taxon>
        <taxon>Readingvirus</taxon>
        <taxon>Readingvirus MR15</taxon>
    </lineage>
</organism>
<evidence type="ECO:0000313" key="2">
    <source>
        <dbReference type="Proteomes" id="UP000503469"/>
    </source>
</evidence>
<reference evidence="1 2" key="1">
    <citation type="journal article" date="2020" name="Microb. Biotechnol.">
        <title>Phage biocontrol to combat Pseudomonas syringae pathogens causing disease in cherry.</title>
        <authorList>
            <person name="Rabiey M."/>
            <person name="Roy S.R."/>
            <person name="Holtappels D."/>
            <person name="Franceschetti L."/>
            <person name="Quilty B.J."/>
            <person name="Creeth R."/>
            <person name="Sundin G.W."/>
            <person name="Wagemans J."/>
            <person name="Lavigne R."/>
            <person name="Jackson R.W."/>
        </authorList>
    </citation>
    <scope>NUCLEOTIDE SEQUENCE [LARGE SCALE GENOMIC DNA]</scope>
</reference>
<protein>
    <submittedName>
        <fullName evidence="1">Putative tail protein</fullName>
    </submittedName>
</protein>
<dbReference type="Proteomes" id="UP000503469">
    <property type="component" value="Segment"/>
</dbReference>
<evidence type="ECO:0000313" key="1">
    <source>
        <dbReference type="EMBL" id="QJD55226.1"/>
    </source>
</evidence>
<accession>A0A6M3TDZ2</accession>